<accession>A0A0F7L0Z3</accession>
<organism evidence="2">
    <name type="scientific">uncultured marine virus</name>
    <dbReference type="NCBI Taxonomy" id="186617"/>
    <lineage>
        <taxon>Viruses</taxon>
        <taxon>environmental samples</taxon>
    </lineage>
</organism>
<name>A0A0F7L0Z3_9VIRU</name>
<keyword evidence="1" id="KW-1133">Transmembrane helix</keyword>
<reference evidence="2" key="2">
    <citation type="submission" date="2015-03" db="EMBL/GenBank/DDBJ databases">
        <authorList>
            <person name="Chow C.-E.T."/>
            <person name="Winget D.M."/>
            <person name="White R.A.III."/>
            <person name="Hallam S.J."/>
            <person name="Suttle C.A."/>
        </authorList>
    </citation>
    <scope>NUCLEOTIDE SEQUENCE</scope>
    <source>
        <strain evidence="2">Anoxic3_5</strain>
    </source>
</reference>
<evidence type="ECO:0000313" key="2">
    <source>
        <dbReference type="EMBL" id="AKH46219.1"/>
    </source>
</evidence>
<dbReference type="EMBL" id="KR029580">
    <property type="protein sequence ID" value="AKH46219.1"/>
    <property type="molecule type" value="Genomic_DNA"/>
</dbReference>
<feature type="transmembrane region" description="Helical" evidence="1">
    <location>
        <begin position="18"/>
        <end position="36"/>
    </location>
</feature>
<proteinExistence type="predicted"/>
<evidence type="ECO:0000256" key="1">
    <source>
        <dbReference type="SAM" id="Phobius"/>
    </source>
</evidence>
<sequence>MIFHHTTSTSRSCHLSRILFYYSFSCLQFVGVFFNRRTRPRIVTIRCLACVVCI</sequence>
<reference evidence="2" key="1">
    <citation type="journal article" date="2015" name="Front. Microbiol.">
        <title>Combining genomic sequencing methods to explore viral diversity and reveal potential virus-host interactions.</title>
        <authorList>
            <person name="Chow C.E."/>
            <person name="Winget D.M."/>
            <person name="White R.A.III."/>
            <person name="Hallam S.J."/>
            <person name="Suttle C.A."/>
        </authorList>
    </citation>
    <scope>NUCLEOTIDE SEQUENCE</scope>
    <source>
        <strain evidence="2">Anoxic3_5</strain>
    </source>
</reference>
<keyword evidence="1" id="KW-0472">Membrane</keyword>
<keyword evidence="1" id="KW-0812">Transmembrane</keyword>
<protein>
    <submittedName>
        <fullName evidence="2">Uncharacterized protein</fullName>
    </submittedName>
</protein>